<organism evidence="9 10">
    <name type="scientific">Pseudofrankia asymbiotica</name>
    <dbReference type="NCBI Taxonomy" id="1834516"/>
    <lineage>
        <taxon>Bacteria</taxon>
        <taxon>Bacillati</taxon>
        <taxon>Actinomycetota</taxon>
        <taxon>Actinomycetes</taxon>
        <taxon>Frankiales</taxon>
        <taxon>Frankiaceae</taxon>
        <taxon>Pseudofrankia</taxon>
    </lineage>
</organism>
<comment type="caution">
    <text evidence="9">The sequence shown here is derived from an EMBL/GenBank/DDBJ whole genome shotgun (WGS) entry which is preliminary data.</text>
</comment>
<evidence type="ECO:0000256" key="7">
    <source>
        <dbReference type="ARBA" id="ARBA00023136"/>
    </source>
</evidence>
<keyword evidence="4 8" id="KW-1003">Cell membrane</keyword>
<keyword evidence="10" id="KW-1185">Reference proteome</keyword>
<evidence type="ECO:0000256" key="6">
    <source>
        <dbReference type="ARBA" id="ARBA00022989"/>
    </source>
</evidence>
<name>A0A1V2IIZ6_9ACTN</name>
<evidence type="ECO:0000256" key="8">
    <source>
        <dbReference type="RuleBase" id="RU363041"/>
    </source>
</evidence>
<protein>
    <recommendedName>
        <fullName evidence="8">Probable membrane transporter protein</fullName>
    </recommendedName>
</protein>
<dbReference type="STRING" id="1834516.BL253_02745"/>
<evidence type="ECO:0000256" key="3">
    <source>
        <dbReference type="ARBA" id="ARBA00022448"/>
    </source>
</evidence>
<evidence type="ECO:0000313" key="10">
    <source>
        <dbReference type="Proteomes" id="UP000188929"/>
    </source>
</evidence>
<dbReference type="EMBL" id="MOMC01000007">
    <property type="protein sequence ID" value="ONH33148.1"/>
    <property type="molecule type" value="Genomic_DNA"/>
</dbReference>
<accession>A0A1V2IIZ6</accession>
<keyword evidence="5 8" id="KW-0812">Transmembrane</keyword>
<evidence type="ECO:0000256" key="1">
    <source>
        <dbReference type="ARBA" id="ARBA00004651"/>
    </source>
</evidence>
<dbReference type="PANTHER" id="PTHR30269:SF0">
    <property type="entry name" value="MEMBRANE TRANSPORTER PROTEIN YFCA-RELATED"/>
    <property type="match status" value="1"/>
</dbReference>
<comment type="similarity">
    <text evidence="2 8">Belongs to the 4-toluene sulfonate uptake permease (TSUP) (TC 2.A.102) family.</text>
</comment>
<reference evidence="10" key="1">
    <citation type="submission" date="2016-10" db="EMBL/GenBank/DDBJ databases">
        <title>Frankia sp. NRRL B-16386 Genome sequencing.</title>
        <authorList>
            <person name="Ghodhbane-Gtari F."/>
            <person name="Swanson E."/>
            <person name="Gueddou A."/>
            <person name="Hezbri K."/>
            <person name="Ktari K."/>
            <person name="Nouioui I."/>
            <person name="Morris K."/>
            <person name="Simpson S."/>
            <person name="Abebe-Akele F."/>
            <person name="Thomas K."/>
            <person name="Gtari M."/>
            <person name="Tisa L.S."/>
        </authorList>
    </citation>
    <scope>NUCLEOTIDE SEQUENCE [LARGE SCALE GENOMIC DNA]</scope>
    <source>
        <strain evidence="10">NRRL B-16386</strain>
    </source>
</reference>
<sequence length="244" mass="23648">MLVVAGVLAGITGTVGLASLVSYPALLAVGLHPLDANVTNTVALVSIAVGAVAGSRPELTGQTRRVLRYGVLTLLGGSAGAVLLLATPPGAFTLAVPWLIAGAAALLALQPRLVRRPAGVIDERGLPVSAAVLGVGVYLGYFGAGGGVALLAVLALALPEPLARVNAVKTVSGGFANLLAAFAFALVAPVHWAAVGALAAGLLVGGAAGPAIVRVLPATAVRLAVSAAALCLAISLGVSAYAAG</sequence>
<dbReference type="InterPro" id="IPR052017">
    <property type="entry name" value="TSUP"/>
</dbReference>
<dbReference type="Pfam" id="PF01925">
    <property type="entry name" value="TauE"/>
    <property type="match status" value="1"/>
</dbReference>
<feature type="transmembrane region" description="Helical" evidence="8">
    <location>
        <begin position="34"/>
        <end position="54"/>
    </location>
</feature>
<gene>
    <name evidence="9" type="ORF">BL253_02745</name>
</gene>
<keyword evidence="7 8" id="KW-0472">Membrane</keyword>
<keyword evidence="3" id="KW-0813">Transport</keyword>
<keyword evidence="6 8" id="KW-1133">Transmembrane helix</keyword>
<dbReference type="PANTHER" id="PTHR30269">
    <property type="entry name" value="TRANSMEMBRANE PROTEIN YFCA"/>
    <property type="match status" value="1"/>
</dbReference>
<dbReference type="Proteomes" id="UP000188929">
    <property type="component" value="Unassembled WGS sequence"/>
</dbReference>
<feature type="transmembrane region" description="Helical" evidence="8">
    <location>
        <begin position="178"/>
        <end position="208"/>
    </location>
</feature>
<feature type="transmembrane region" description="Helical" evidence="8">
    <location>
        <begin position="220"/>
        <end position="243"/>
    </location>
</feature>
<evidence type="ECO:0000256" key="4">
    <source>
        <dbReference type="ARBA" id="ARBA00022475"/>
    </source>
</evidence>
<feature type="transmembrane region" description="Helical" evidence="8">
    <location>
        <begin position="130"/>
        <end position="158"/>
    </location>
</feature>
<dbReference type="GO" id="GO:0005886">
    <property type="term" value="C:plasma membrane"/>
    <property type="evidence" value="ECO:0007669"/>
    <property type="project" value="UniProtKB-SubCell"/>
</dbReference>
<feature type="transmembrane region" description="Helical" evidence="8">
    <location>
        <begin position="66"/>
        <end position="85"/>
    </location>
</feature>
<evidence type="ECO:0000256" key="5">
    <source>
        <dbReference type="ARBA" id="ARBA00022692"/>
    </source>
</evidence>
<evidence type="ECO:0000313" key="9">
    <source>
        <dbReference type="EMBL" id="ONH33148.1"/>
    </source>
</evidence>
<evidence type="ECO:0000256" key="2">
    <source>
        <dbReference type="ARBA" id="ARBA00009142"/>
    </source>
</evidence>
<comment type="subcellular location">
    <subcellularLocation>
        <location evidence="1 8">Cell membrane</location>
        <topology evidence="1 8">Multi-pass membrane protein</topology>
    </subcellularLocation>
</comment>
<proteinExistence type="inferred from homology"/>
<dbReference type="InterPro" id="IPR002781">
    <property type="entry name" value="TM_pro_TauE-like"/>
</dbReference>
<dbReference type="AlphaFoldDB" id="A0A1V2IIZ6"/>